<comment type="similarity">
    <text evidence="2 7 8">Belongs to the precorrin methyltransferase family.</text>
</comment>
<dbReference type="GO" id="GO:0030788">
    <property type="term" value="F:precorrin-2 C20-methyltransferase activity"/>
    <property type="evidence" value="ECO:0007669"/>
    <property type="project" value="InterPro"/>
</dbReference>
<dbReference type="PROSITE" id="PS00839">
    <property type="entry name" value="SUMT_1"/>
    <property type="match status" value="1"/>
</dbReference>
<evidence type="ECO:0000256" key="7">
    <source>
        <dbReference type="PIRNR" id="PIRNR036427"/>
    </source>
</evidence>
<dbReference type="GO" id="GO:0009236">
    <property type="term" value="P:cobalamin biosynthetic process"/>
    <property type="evidence" value="ECO:0007669"/>
    <property type="project" value="UniProtKB-UniRule"/>
</dbReference>
<name>A0A291GF75_9RHOB</name>
<dbReference type="InterPro" id="IPR000878">
    <property type="entry name" value="4pyrrol_Mease"/>
</dbReference>
<dbReference type="InterPro" id="IPR006364">
    <property type="entry name" value="CobI/CbiL/CobIJ_dom"/>
</dbReference>
<evidence type="ECO:0000256" key="8">
    <source>
        <dbReference type="RuleBase" id="RU003960"/>
    </source>
</evidence>
<dbReference type="PIRSF" id="PIRSF036427">
    <property type="entry name" value="Precrrn-2_mtase"/>
    <property type="match status" value="1"/>
</dbReference>
<dbReference type="KEGG" id="ceh:CEW89_14705"/>
<sequence>MTGTLYGVGLGPGDPELMTLKAARLIGGAKVIAYPTLAGGSSFARSIAAGHIVPGVREIVMDIPMTVDRAPAQAAYDLGAVAIRAELDAGHDVVVLCEGDPFFYGSFMYLYARLRADYPVEVVPGVSSVMSCAAVAGLPLAARNEVVTIMPAPELARRLSDTNPTQILPPCDTLVVMKLGRHLKAVRAAIEGAGLIDKAIYIERASTPDECVMPLSQAPEKAPYFSMILIVKGADPWL</sequence>
<dbReference type="InterPro" id="IPR012382">
    <property type="entry name" value="CobI/CbiL"/>
</dbReference>
<reference evidence="10 11" key="1">
    <citation type="submission" date="2017-06" db="EMBL/GenBank/DDBJ databases">
        <title>Celeribacter sp. TSPH2 complete genome sequence.</title>
        <authorList>
            <person name="Woo J.-H."/>
            <person name="Kim H.-S."/>
        </authorList>
    </citation>
    <scope>NUCLEOTIDE SEQUENCE [LARGE SCALE GENOMIC DNA]</scope>
    <source>
        <strain evidence="10 11">TSPH2</strain>
    </source>
</reference>
<evidence type="ECO:0000313" key="11">
    <source>
        <dbReference type="Proteomes" id="UP000217935"/>
    </source>
</evidence>
<dbReference type="Gene3D" id="3.40.1010.10">
    <property type="entry name" value="Cobalt-precorrin-4 Transmethylase, Domain 1"/>
    <property type="match status" value="1"/>
</dbReference>
<evidence type="ECO:0000256" key="6">
    <source>
        <dbReference type="ARBA" id="ARBA00022691"/>
    </source>
</evidence>
<keyword evidence="4 8" id="KW-0489">Methyltransferase</keyword>
<dbReference type="STRING" id="1758178.GCA_001550095_02083"/>
<dbReference type="AlphaFoldDB" id="A0A291GF75"/>
<dbReference type="OrthoDB" id="9804789at2"/>
<evidence type="ECO:0000256" key="3">
    <source>
        <dbReference type="ARBA" id="ARBA00022573"/>
    </source>
</evidence>
<dbReference type="Proteomes" id="UP000217935">
    <property type="component" value="Chromosome"/>
</dbReference>
<gene>
    <name evidence="10" type="primary">cobI</name>
    <name evidence="10" type="ORF">CEW89_14705</name>
</gene>
<evidence type="ECO:0000256" key="4">
    <source>
        <dbReference type="ARBA" id="ARBA00022603"/>
    </source>
</evidence>
<protein>
    <submittedName>
        <fullName evidence="10">Precorrin-2 C(20)-methyltransferase</fullName>
    </submittedName>
</protein>
<dbReference type="NCBIfam" id="TIGR01467">
    <property type="entry name" value="cobI_cbiL"/>
    <property type="match status" value="1"/>
</dbReference>
<dbReference type="InterPro" id="IPR003043">
    <property type="entry name" value="Uropor_MeTrfase_CS"/>
</dbReference>
<dbReference type="PANTHER" id="PTHR43467">
    <property type="entry name" value="COBALT-PRECORRIN-2 C(20)-METHYLTRANSFERASE"/>
    <property type="match status" value="1"/>
</dbReference>
<feature type="domain" description="Tetrapyrrole methylase" evidence="9">
    <location>
        <begin position="4"/>
        <end position="213"/>
    </location>
</feature>
<dbReference type="UniPathway" id="UPA00148"/>
<evidence type="ECO:0000256" key="2">
    <source>
        <dbReference type="ARBA" id="ARBA00005879"/>
    </source>
</evidence>
<dbReference type="EMBL" id="CP022196">
    <property type="protein sequence ID" value="ATG48700.1"/>
    <property type="molecule type" value="Genomic_DNA"/>
</dbReference>
<dbReference type="Gene3D" id="3.30.950.10">
    <property type="entry name" value="Methyltransferase, Cobalt-precorrin-4 Transmethylase, Domain 2"/>
    <property type="match status" value="1"/>
</dbReference>
<dbReference type="InterPro" id="IPR014776">
    <property type="entry name" value="4pyrrole_Mease_sub2"/>
</dbReference>
<dbReference type="PANTHER" id="PTHR43467:SF2">
    <property type="entry name" value="COBALT-PRECORRIN-2 C(20)-METHYLTRANSFERASE"/>
    <property type="match status" value="1"/>
</dbReference>
<evidence type="ECO:0000256" key="5">
    <source>
        <dbReference type="ARBA" id="ARBA00022679"/>
    </source>
</evidence>
<proteinExistence type="inferred from homology"/>
<accession>A0A291GF75</accession>
<dbReference type="Pfam" id="PF00590">
    <property type="entry name" value="TP_methylase"/>
    <property type="match status" value="1"/>
</dbReference>
<evidence type="ECO:0000259" key="9">
    <source>
        <dbReference type="Pfam" id="PF00590"/>
    </source>
</evidence>
<keyword evidence="3" id="KW-0169">Cobalamin biosynthesis</keyword>
<evidence type="ECO:0000313" key="10">
    <source>
        <dbReference type="EMBL" id="ATG48700.1"/>
    </source>
</evidence>
<organism evidence="10 11">
    <name type="scientific">Celeribacter ethanolicus</name>
    <dbReference type="NCBI Taxonomy" id="1758178"/>
    <lineage>
        <taxon>Bacteria</taxon>
        <taxon>Pseudomonadati</taxon>
        <taxon>Pseudomonadota</taxon>
        <taxon>Alphaproteobacteria</taxon>
        <taxon>Rhodobacterales</taxon>
        <taxon>Roseobacteraceae</taxon>
        <taxon>Celeribacter</taxon>
    </lineage>
</organism>
<evidence type="ECO:0000256" key="1">
    <source>
        <dbReference type="ARBA" id="ARBA00004953"/>
    </source>
</evidence>
<dbReference type="CDD" id="cd11645">
    <property type="entry name" value="Precorrin_2_C20_MT"/>
    <property type="match status" value="1"/>
</dbReference>
<keyword evidence="5 8" id="KW-0808">Transferase</keyword>
<dbReference type="RefSeq" id="WP_096806411.1">
    <property type="nucleotide sequence ID" value="NZ_CP022196.1"/>
</dbReference>
<keyword evidence="11" id="KW-1185">Reference proteome</keyword>
<dbReference type="SUPFAM" id="SSF53790">
    <property type="entry name" value="Tetrapyrrole methylase"/>
    <property type="match status" value="1"/>
</dbReference>
<comment type="pathway">
    <text evidence="1">Cofactor biosynthesis; adenosylcobalamin biosynthesis.</text>
</comment>
<keyword evidence="6" id="KW-0949">S-adenosyl-L-methionine</keyword>
<dbReference type="PROSITE" id="PS00840">
    <property type="entry name" value="SUMT_2"/>
    <property type="match status" value="1"/>
</dbReference>
<dbReference type="InterPro" id="IPR014777">
    <property type="entry name" value="4pyrrole_Mease_sub1"/>
</dbReference>
<dbReference type="GO" id="GO:0032259">
    <property type="term" value="P:methylation"/>
    <property type="evidence" value="ECO:0007669"/>
    <property type="project" value="UniProtKB-KW"/>
</dbReference>
<dbReference type="InterPro" id="IPR035996">
    <property type="entry name" value="4pyrrol_Methylase_sf"/>
</dbReference>